<reference evidence="3 4" key="1">
    <citation type="submission" date="2021-06" db="EMBL/GenBank/DDBJ databases">
        <authorList>
            <person name="Palmer J.M."/>
        </authorList>
    </citation>
    <scope>NUCLEOTIDE SEQUENCE [LARGE SCALE GENOMIC DNA]</scope>
    <source>
        <strain evidence="3 4">XC_2019</strain>
        <tissue evidence="3">Muscle</tissue>
    </source>
</reference>
<dbReference type="PROSITE" id="PS50225">
    <property type="entry name" value="SOCS"/>
    <property type="match status" value="1"/>
</dbReference>
<dbReference type="EMBL" id="JAHRIN010009165">
    <property type="protein sequence ID" value="MEQ2194373.1"/>
    <property type="molecule type" value="Genomic_DNA"/>
</dbReference>
<evidence type="ECO:0000259" key="2">
    <source>
        <dbReference type="PROSITE" id="PS50225"/>
    </source>
</evidence>
<protein>
    <recommendedName>
        <fullName evidence="2">SOCS box domain-containing protein</fullName>
    </recommendedName>
</protein>
<sequence length="151" mass="16911">MGQSLLPCFHRDSGQPDVFFTLSYQSEDGPTSVRVLLNNLLFSLHGSQKTFTSLFALLAFYTSSPCKLTEPYRRQRPERLKQMCRRALVRTHGVESIRTLRGLSPDVKAYVCILSALFQLCAVCVGTHCVACTFFDIKFSVICSTSCPKSD</sequence>
<dbReference type="InterPro" id="IPR036860">
    <property type="entry name" value="SH2_dom_sf"/>
</dbReference>
<comment type="caution">
    <text evidence="3">The sequence shown here is derived from an EMBL/GenBank/DDBJ whole genome shotgun (WGS) entry which is preliminary data.</text>
</comment>
<name>A0ABV0QEX3_9TELE</name>
<proteinExistence type="predicted"/>
<comment type="pathway">
    <text evidence="1">Protein modification; protein ubiquitination.</text>
</comment>
<evidence type="ECO:0000313" key="4">
    <source>
        <dbReference type="Proteomes" id="UP001434883"/>
    </source>
</evidence>
<dbReference type="InterPro" id="IPR001496">
    <property type="entry name" value="SOCS_box"/>
</dbReference>
<organism evidence="3 4">
    <name type="scientific">Xenoophorus captivus</name>
    <dbReference type="NCBI Taxonomy" id="1517983"/>
    <lineage>
        <taxon>Eukaryota</taxon>
        <taxon>Metazoa</taxon>
        <taxon>Chordata</taxon>
        <taxon>Craniata</taxon>
        <taxon>Vertebrata</taxon>
        <taxon>Euteleostomi</taxon>
        <taxon>Actinopterygii</taxon>
        <taxon>Neopterygii</taxon>
        <taxon>Teleostei</taxon>
        <taxon>Neoteleostei</taxon>
        <taxon>Acanthomorphata</taxon>
        <taxon>Ovalentaria</taxon>
        <taxon>Atherinomorphae</taxon>
        <taxon>Cyprinodontiformes</taxon>
        <taxon>Goodeidae</taxon>
        <taxon>Xenoophorus</taxon>
    </lineage>
</organism>
<dbReference type="Proteomes" id="UP001434883">
    <property type="component" value="Unassembled WGS sequence"/>
</dbReference>
<evidence type="ECO:0000256" key="1">
    <source>
        <dbReference type="ARBA" id="ARBA00004906"/>
    </source>
</evidence>
<dbReference type="SUPFAM" id="SSF55550">
    <property type="entry name" value="SH2 domain"/>
    <property type="match status" value="1"/>
</dbReference>
<feature type="domain" description="SOCS box" evidence="2">
    <location>
        <begin position="67"/>
        <end position="111"/>
    </location>
</feature>
<evidence type="ECO:0000313" key="3">
    <source>
        <dbReference type="EMBL" id="MEQ2194373.1"/>
    </source>
</evidence>
<dbReference type="Gene3D" id="3.30.505.10">
    <property type="entry name" value="SH2 domain"/>
    <property type="match status" value="1"/>
</dbReference>
<accession>A0ABV0QEX3</accession>
<keyword evidence="4" id="KW-1185">Reference proteome</keyword>
<gene>
    <name evidence="3" type="ORF">XENOCAPTIV_028210</name>
</gene>